<gene>
    <name evidence="2" type="ORF">PVAP13_1KG403000</name>
</gene>
<dbReference type="Pfam" id="PF07893">
    <property type="entry name" value="DUF1668"/>
    <property type="match status" value="1"/>
</dbReference>
<comment type="caution">
    <text evidence="2">The sequence shown here is derived from an EMBL/GenBank/DDBJ whole genome shotgun (WGS) entry which is preliminary data.</text>
</comment>
<feature type="region of interest" description="Disordered" evidence="1">
    <location>
        <begin position="1"/>
        <end position="25"/>
    </location>
</feature>
<protein>
    <submittedName>
        <fullName evidence="2">Uncharacterized protein</fullName>
    </submittedName>
</protein>
<dbReference type="PANTHER" id="PTHR33085:SF60">
    <property type="entry name" value="OS04G0422800 PROTEIN"/>
    <property type="match status" value="1"/>
</dbReference>
<feature type="compositionally biased region" description="Polar residues" evidence="1">
    <location>
        <begin position="1"/>
        <end position="13"/>
    </location>
</feature>
<name>A0A8T0XEN9_PANVG</name>
<dbReference type="InterPro" id="IPR012871">
    <property type="entry name" value="DUF1668_ORYSA"/>
</dbReference>
<reference evidence="2" key="1">
    <citation type="submission" date="2020-05" db="EMBL/GenBank/DDBJ databases">
        <title>WGS assembly of Panicum virgatum.</title>
        <authorList>
            <person name="Lovell J.T."/>
            <person name="Jenkins J."/>
            <person name="Shu S."/>
            <person name="Juenger T.E."/>
            <person name="Schmutz J."/>
        </authorList>
    </citation>
    <scope>NUCLEOTIDE SEQUENCE</scope>
    <source>
        <strain evidence="2">AP13</strain>
    </source>
</reference>
<dbReference type="EMBL" id="CM029037">
    <property type="protein sequence ID" value="KAG2659941.1"/>
    <property type="molecule type" value="Genomic_DNA"/>
</dbReference>
<sequence length="189" mass="21058">MCRARSTPSSRCSVPNRRPPTSRWSWDTVEPPPPFMSSVVSSYAVHPDGRTVFVSVWNWRPDIPGRIYGQESRRSTFTFDMERLEWAHAGEWILPFKGRAHYDRELDAWVGLCLYREGDKRVCCCDVPPAARPCPPGSSAGTCSSALRGAPSSIWAPRSCTWAIAHSAWSREGFPRIAPGTAGTLAWCS</sequence>
<keyword evidence="3" id="KW-1185">Reference proteome</keyword>
<organism evidence="2 3">
    <name type="scientific">Panicum virgatum</name>
    <name type="common">Blackwell switchgrass</name>
    <dbReference type="NCBI Taxonomy" id="38727"/>
    <lineage>
        <taxon>Eukaryota</taxon>
        <taxon>Viridiplantae</taxon>
        <taxon>Streptophyta</taxon>
        <taxon>Embryophyta</taxon>
        <taxon>Tracheophyta</taxon>
        <taxon>Spermatophyta</taxon>
        <taxon>Magnoliopsida</taxon>
        <taxon>Liliopsida</taxon>
        <taxon>Poales</taxon>
        <taxon>Poaceae</taxon>
        <taxon>PACMAD clade</taxon>
        <taxon>Panicoideae</taxon>
        <taxon>Panicodae</taxon>
        <taxon>Paniceae</taxon>
        <taxon>Panicinae</taxon>
        <taxon>Panicum</taxon>
        <taxon>Panicum sect. Hiantes</taxon>
    </lineage>
</organism>
<proteinExistence type="predicted"/>
<accession>A0A8T0XEN9</accession>
<evidence type="ECO:0000313" key="3">
    <source>
        <dbReference type="Proteomes" id="UP000823388"/>
    </source>
</evidence>
<evidence type="ECO:0000313" key="2">
    <source>
        <dbReference type="EMBL" id="KAG2659941.1"/>
    </source>
</evidence>
<dbReference type="PANTHER" id="PTHR33085">
    <property type="entry name" value="OS12G0113100 PROTEIN-RELATED"/>
    <property type="match status" value="1"/>
</dbReference>
<dbReference type="AlphaFoldDB" id="A0A8T0XEN9"/>
<dbReference type="Proteomes" id="UP000823388">
    <property type="component" value="Chromosome 1K"/>
</dbReference>
<evidence type="ECO:0000256" key="1">
    <source>
        <dbReference type="SAM" id="MobiDB-lite"/>
    </source>
</evidence>